<comment type="caution">
    <text evidence="1">The sequence shown here is derived from an EMBL/GenBank/DDBJ whole genome shotgun (WGS) entry which is preliminary data.</text>
</comment>
<organism evidence="1 2">
    <name type="scientific">Smallanthus sonchifolius</name>
    <dbReference type="NCBI Taxonomy" id="185202"/>
    <lineage>
        <taxon>Eukaryota</taxon>
        <taxon>Viridiplantae</taxon>
        <taxon>Streptophyta</taxon>
        <taxon>Embryophyta</taxon>
        <taxon>Tracheophyta</taxon>
        <taxon>Spermatophyta</taxon>
        <taxon>Magnoliopsida</taxon>
        <taxon>eudicotyledons</taxon>
        <taxon>Gunneridae</taxon>
        <taxon>Pentapetalae</taxon>
        <taxon>asterids</taxon>
        <taxon>campanulids</taxon>
        <taxon>Asterales</taxon>
        <taxon>Asteraceae</taxon>
        <taxon>Asteroideae</taxon>
        <taxon>Heliantheae alliance</taxon>
        <taxon>Millerieae</taxon>
        <taxon>Smallanthus</taxon>
    </lineage>
</organism>
<evidence type="ECO:0000313" key="1">
    <source>
        <dbReference type="EMBL" id="KAI3819756.1"/>
    </source>
</evidence>
<reference evidence="1 2" key="2">
    <citation type="journal article" date="2022" name="Mol. Ecol. Resour.">
        <title>The genomes of chicory, endive, great burdock and yacon provide insights into Asteraceae paleo-polyploidization history and plant inulin production.</title>
        <authorList>
            <person name="Fan W."/>
            <person name="Wang S."/>
            <person name="Wang H."/>
            <person name="Wang A."/>
            <person name="Jiang F."/>
            <person name="Liu H."/>
            <person name="Zhao H."/>
            <person name="Xu D."/>
            <person name="Zhang Y."/>
        </authorList>
    </citation>
    <scope>NUCLEOTIDE SEQUENCE [LARGE SCALE GENOMIC DNA]</scope>
    <source>
        <strain evidence="2">cv. Yunnan</strain>
        <tissue evidence="1">Leaves</tissue>
    </source>
</reference>
<dbReference type="EMBL" id="CM042021">
    <property type="protein sequence ID" value="KAI3819756.1"/>
    <property type="molecule type" value="Genomic_DNA"/>
</dbReference>
<protein>
    <submittedName>
        <fullName evidence="1">Uncharacterized protein</fullName>
    </submittedName>
</protein>
<reference evidence="2" key="1">
    <citation type="journal article" date="2022" name="Mol. Ecol. Resour.">
        <title>The genomes of chicory, endive, great burdock and yacon provide insights into Asteraceae palaeo-polyploidization history and plant inulin production.</title>
        <authorList>
            <person name="Fan W."/>
            <person name="Wang S."/>
            <person name="Wang H."/>
            <person name="Wang A."/>
            <person name="Jiang F."/>
            <person name="Liu H."/>
            <person name="Zhao H."/>
            <person name="Xu D."/>
            <person name="Zhang Y."/>
        </authorList>
    </citation>
    <scope>NUCLEOTIDE SEQUENCE [LARGE SCALE GENOMIC DNA]</scope>
    <source>
        <strain evidence="2">cv. Yunnan</strain>
    </source>
</reference>
<name>A0ACB9JHW6_9ASTR</name>
<dbReference type="Proteomes" id="UP001056120">
    <property type="component" value="Linkage Group LG04"/>
</dbReference>
<proteinExistence type="predicted"/>
<gene>
    <name evidence="1" type="ORF">L1987_13604</name>
</gene>
<keyword evidence="2" id="KW-1185">Reference proteome</keyword>
<sequence length="93" mass="9501">MTEEPFHLRHKPPVVAAVSGGVAGAGSLPFLVRPNKPPALEAAETTDSAIPSKIRALTFPLLGGKAAAGFFAGGVEKGAAIDGPTRTELKKLK</sequence>
<evidence type="ECO:0000313" key="2">
    <source>
        <dbReference type="Proteomes" id="UP001056120"/>
    </source>
</evidence>
<accession>A0ACB9JHW6</accession>